<feature type="transmembrane region" description="Helical" evidence="1">
    <location>
        <begin position="105"/>
        <end position="125"/>
    </location>
</feature>
<evidence type="ECO:0000313" key="3">
    <source>
        <dbReference type="Proteomes" id="UP000070284"/>
    </source>
</evidence>
<dbReference type="PANTHER" id="PTHR42241">
    <property type="entry name" value="HYPOTHETICAL MEMBRANE PROTEIN, CONSERVED, DUF998 FAMILY"/>
    <property type="match status" value="1"/>
</dbReference>
<gene>
    <name evidence="2" type="ORF">AKJ65_01450</name>
</gene>
<keyword evidence="3" id="KW-1185">Reference proteome</keyword>
<evidence type="ECO:0000256" key="1">
    <source>
        <dbReference type="SAM" id="Phobius"/>
    </source>
</evidence>
<dbReference type="Proteomes" id="UP000070284">
    <property type="component" value="Unassembled WGS sequence"/>
</dbReference>
<feature type="transmembrane region" description="Helical" evidence="1">
    <location>
        <begin position="80"/>
        <end position="99"/>
    </location>
</feature>
<keyword evidence="1" id="KW-0472">Membrane</keyword>
<dbReference type="PANTHER" id="PTHR42241:SF2">
    <property type="entry name" value="HYPOTHETICAL MEMBRANE PROTEIN, CONSERVED, DUF998 FAMILY"/>
    <property type="match status" value="1"/>
</dbReference>
<organism evidence="2 3">
    <name type="scientific">candidate division MSBL1 archaeon SCGC-AAA259E19</name>
    <dbReference type="NCBI Taxonomy" id="1698264"/>
    <lineage>
        <taxon>Archaea</taxon>
        <taxon>Methanobacteriati</taxon>
        <taxon>Methanobacteriota</taxon>
        <taxon>candidate division MSBL1</taxon>
    </lineage>
</organism>
<dbReference type="Pfam" id="PF06197">
    <property type="entry name" value="DUF998"/>
    <property type="match status" value="1"/>
</dbReference>
<name>A0A133UNA0_9EURY</name>
<proteinExistence type="predicted"/>
<keyword evidence="1" id="KW-0812">Transmembrane</keyword>
<reference evidence="2 3" key="1">
    <citation type="journal article" date="2016" name="Sci. Rep.">
        <title>Metabolic traits of an uncultured archaeal lineage -MSBL1- from brine pools of the Red Sea.</title>
        <authorList>
            <person name="Mwirichia R."/>
            <person name="Alam I."/>
            <person name="Rashid M."/>
            <person name="Vinu M."/>
            <person name="Ba-Alawi W."/>
            <person name="Anthony Kamau A."/>
            <person name="Kamanda Ngugi D."/>
            <person name="Goker M."/>
            <person name="Klenk H.P."/>
            <person name="Bajic V."/>
            <person name="Stingl U."/>
        </authorList>
    </citation>
    <scope>NUCLEOTIDE SEQUENCE [LARGE SCALE GENOMIC DNA]</scope>
    <source>
        <strain evidence="2">SCGC-AAA259E19</strain>
    </source>
</reference>
<protein>
    <submittedName>
        <fullName evidence="2">Uncharacterized protein</fullName>
    </submittedName>
</protein>
<feature type="transmembrane region" description="Helical" evidence="1">
    <location>
        <begin position="26"/>
        <end position="44"/>
    </location>
</feature>
<dbReference type="AlphaFoldDB" id="A0A133UNA0"/>
<accession>A0A133UNA0</accession>
<sequence>MILAGGLGIFFGFGLVDYFKSRISRGGPLIFTFGMLLLVLVGWFESGTDPHVTVSLLFFAVTTVGVLVVGIGETEQGEKLGFIILIIILLGAVSAFLASRACSGAAIPEIIGAVVFGIFALIYSYKIWSTAE</sequence>
<dbReference type="EMBL" id="LHXO01000011">
    <property type="protein sequence ID" value="KXA95631.1"/>
    <property type="molecule type" value="Genomic_DNA"/>
</dbReference>
<evidence type="ECO:0000313" key="2">
    <source>
        <dbReference type="EMBL" id="KXA95631.1"/>
    </source>
</evidence>
<dbReference type="InterPro" id="IPR009339">
    <property type="entry name" value="DUF998"/>
</dbReference>
<keyword evidence="1" id="KW-1133">Transmembrane helix</keyword>
<comment type="caution">
    <text evidence="2">The sequence shown here is derived from an EMBL/GenBank/DDBJ whole genome shotgun (WGS) entry which is preliminary data.</text>
</comment>
<feature type="transmembrane region" description="Helical" evidence="1">
    <location>
        <begin position="50"/>
        <end position="71"/>
    </location>
</feature>